<dbReference type="EMBL" id="CAII01000401">
    <property type="protein sequence ID" value="CCH98270.1"/>
    <property type="molecule type" value="Genomic_DNA"/>
</dbReference>
<evidence type="ECO:0000313" key="2">
    <source>
        <dbReference type="Proteomes" id="UP000003172"/>
    </source>
</evidence>
<accession>I4FRJ5</accession>
<sequence>MIFTRGLITFNLKLPGATVKLRREVVCDLLDFPNTVIRKSAGARLFPRLK</sequence>
<organism evidence="1 2">
    <name type="scientific">Microcystis aeruginosa PCC 9717</name>
    <dbReference type="NCBI Taxonomy" id="1160286"/>
    <lineage>
        <taxon>Bacteria</taxon>
        <taxon>Bacillati</taxon>
        <taxon>Cyanobacteriota</taxon>
        <taxon>Cyanophyceae</taxon>
        <taxon>Oscillatoriophycideae</taxon>
        <taxon>Chroococcales</taxon>
        <taxon>Microcystaceae</taxon>
        <taxon>Microcystis</taxon>
    </lineage>
</organism>
<evidence type="ECO:0000313" key="1">
    <source>
        <dbReference type="EMBL" id="CCH98270.1"/>
    </source>
</evidence>
<reference evidence="1 2" key="1">
    <citation type="submission" date="2012-04" db="EMBL/GenBank/DDBJ databases">
        <authorList>
            <person name="Genoscope - CEA"/>
        </authorList>
    </citation>
    <scope>NUCLEOTIDE SEQUENCE [LARGE SCALE GENOMIC DNA]</scope>
    <source>
        <strain evidence="1 2">9717</strain>
    </source>
</reference>
<comment type="caution">
    <text evidence="1">The sequence shown here is derived from an EMBL/GenBank/DDBJ whole genome shotgun (WGS) entry which is preliminary data.</text>
</comment>
<gene>
    <name evidence="1" type="ORF">MICAB_460011</name>
</gene>
<protein>
    <submittedName>
        <fullName evidence="1">Uncharacterized protein</fullName>
    </submittedName>
</protein>
<proteinExistence type="predicted"/>
<dbReference type="HOGENOM" id="CLU_3119786_0_0_3"/>
<name>I4FRJ5_MICAE</name>
<dbReference type="Proteomes" id="UP000003172">
    <property type="component" value="Unassembled WGS sequence"/>
</dbReference>
<dbReference type="AlphaFoldDB" id="I4FRJ5"/>